<feature type="domain" description="SnoaL-like" evidence="1">
    <location>
        <begin position="9"/>
        <end position="107"/>
    </location>
</feature>
<organism evidence="2 3">
    <name type="scientific">Rugamonas aquatica</name>
    <dbReference type="NCBI Taxonomy" id="2743357"/>
    <lineage>
        <taxon>Bacteria</taxon>
        <taxon>Pseudomonadati</taxon>
        <taxon>Pseudomonadota</taxon>
        <taxon>Betaproteobacteria</taxon>
        <taxon>Burkholderiales</taxon>
        <taxon>Oxalobacteraceae</taxon>
        <taxon>Telluria group</taxon>
        <taxon>Rugamonas</taxon>
    </lineage>
</organism>
<evidence type="ECO:0000259" key="1">
    <source>
        <dbReference type="Pfam" id="PF12680"/>
    </source>
</evidence>
<dbReference type="InterPro" id="IPR032710">
    <property type="entry name" value="NTF2-like_dom_sf"/>
</dbReference>
<gene>
    <name evidence="2" type="ORF">GEV02_09210</name>
</gene>
<dbReference type="AlphaFoldDB" id="A0A6A7N009"/>
<dbReference type="InterPro" id="IPR037401">
    <property type="entry name" value="SnoaL-like"/>
</dbReference>
<keyword evidence="3" id="KW-1185">Reference proteome</keyword>
<evidence type="ECO:0000313" key="3">
    <source>
        <dbReference type="Proteomes" id="UP000440498"/>
    </source>
</evidence>
<dbReference type="Pfam" id="PF12680">
    <property type="entry name" value="SnoaL_2"/>
    <property type="match status" value="1"/>
</dbReference>
<dbReference type="EMBL" id="WHUG01000003">
    <property type="protein sequence ID" value="MQA38325.1"/>
    <property type="molecule type" value="Genomic_DNA"/>
</dbReference>
<accession>A0A6A7N009</accession>
<comment type="caution">
    <text evidence="2">The sequence shown here is derived from an EMBL/GenBank/DDBJ whole genome shotgun (WGS) entry which is preliminary data.</text>
</comment>
<dbReference type="SUPFAM" id="SSF54427">
    <property type="entry name" value="NTF2-like"/>
    <property type="match status" value="1"/>
</dbReference>
<dbReference type="RefSeq" id="WP_152837734.1">
    <property type="nucleotide sequence ID" value="NZ_WHUG01000003.1"/>
</dbReference>
<dbReference type="Gene3D" id="3.10.450.50">
    <property type="match status" value="1"/>
</dbReference>
<proteinExistence type="predicted"/>
<evidence type="ECO:0000313" key="2">
    <source>
        <dbReference type="EMBL" id="MQA38325.1"/>
    </source>
</evidence>
<reference evidence="2 3" key="1">
    <citation type="submission" date="2019-10" db="EMBL/GenBank/DDBJ databases">
        <title>Two novel species isolated from a subtropical stream in China.</title>
        <authorList>
            <person name="Lu H."/>
        </authorList>
    </citation>
    <scope>NUCLEOTIDE SEQUENCE [LARGE SCALE GENOMIC DNA]</scope>
    <source>
        <strain evidence="2 3">FT29W</strain>
    </source>
</reference>
<dbReference type="Proteomes" id="UP000440498">
    <property type="component" value="Unassembled WGS sequence"/>
</dbReference>
<protein>
    <submittedName>
        <fullName evidence="2">Nuclear transport factor 2 family protein</fullName>
    </submittedName>
</protein>
<name>A0A6A7N009_9BURK</name>
<sequence length="141" mass="16208">MTDPEPLLAWYATLTPHTVARAGEFYAADAQFRDPFNDVRGVAAIEAIFRHMFVHTEEPRFVIGERIVQGDQAFVTWLFVFRLRGVPYQIAGGSHLRFNQDGLVVVHRDYWDAAEELLAKLPLIGAPIRWLRSRFRVPMPD</sequence>